<dbReference type="PROSITE" id="PS51913">
    <property type="entry name" value="HTH_HARE"/>
    <property type="match status" value="1"/>
</dbReference>
<name>A0A0P1HAW3_9RHOB</name>
<reference evidence="3 4" key="1">
    <citation type="submission" date="2015-09" db="EMBL/GenBank/DDBJ databases">
        <authorList>
            <consortium name="Swine Surveillance"/>
        </authorList>
    </citation>
    <scope>NUCLEOTIDE SEQUENCE [LARGE SCALE GENOMIC DNA]</scope>
    <source>
        <strain evidence="3 4">CECT 8399</strain>
    </source>
</reference>
<dbReference type="GO" id="GO:0006355">
    <property type="term" value="P:regulation of DNA-templated transcription"/>
    <property type="evidence" value="ECO:0007669"/>
    <property type="project" value="InterPro"/>
</dbReference>
<dbReference type="EMBL" id="CYSR01000023">
    <property type="protein sequence ID" value="CUI00327.1"/>
    <property type="molecule type" value="Genomic_DNA"/>
</dbReference>
<dbReference type="Proteomes" id="UP000051326">
    <property type="component" value="Unassembled WGS sequence"/>
</dbReference>
<evidence type="ECO:0000259" key="2">
    <source>
        <dbReference type="PROSITE" id="PS51913"/>
    </source>
</evidence>
<protein>
    <submittedName>
        <fullName evidence="3">Putative phosphoesterase (MutT family)</fullName>
    </submittedName>
</protein>
<feature type="domain" description="HTH HARE-type" evidence="2">
    <location>
        <begin position="1"/>
        <end position="59"/>
    </location>
</feature>
<sequence length="290" mass="33462">MSAKGILNAAYRAQIVPEHLRGKTQHKTLQARLSEDILHHRSSSLFYRTEPGLFFLCELISDPNIPEKFKEIFPARRRTRDLQNEHALGISRDFLKRWREGSDSCDLVEMLADAERHEAVRYLPQSGDSEYATLWTFSLVRRNDEVLSYRIGRYRDDREAFANKKTIGFPGAVTISDRSLFSQEDYGATENALRVLLLDLDLSSQSFLDENLTKPSPIFTFEAEGDDGVTVLLVVLEWTCPDWFEPTTRKLSLNDPCWINLSVQPNNIDDFEPWSKTTLRRIASRELTEE</sequence>
<accession>A0A0P1HAW3</accession>
<evidence type="ECO:0000313" key="3">
    <source>
        <dbReference type="EMBL" id="CUI00327.1"/>
    </source>
</evidence>
<dbReference type="InterPro" id="IPR007759">
    <property type="entry name" value="Asxl_HARE-HTH"/>
</dbReference>
<organism evidence="3 4">
    <name type="scientific">Leisingera aquaemixtae</name>
    <dbReference type="NCBI Taxonomy" id="1396826"/>
    <lineage>
        <taxon>Bacteria</taxon>
        <taxon>Pseudomonadati</taxon>
        <taxon>Pseudomonadota</taxon>
        <taxon>Alphaproteobacteria</taxon>
        <taxon>Rhodobacterales</taxon>
        <taxon>Roseobacteraceae</taxon>
        <taxon>Leisingera</taxon>
    </lineage>
</organism>
<evidence type="ECO:0000313" key="4">
    <source>
        <dbReference type="Proteomes" id="UP000051326"/>
    </source>
</evidence>
<proteinExistence type="predicted"/>
<keyword evidence="1" id="KW-0804">Transcription</keyword>
<dbReference type="AlphaFoldDB" id="A0A0P1HAW3"/>
<gene>
    <name evidence="3" type="ORF">PHA8399_02456</name>
</gene>
<evidence type="ECO:0000256" key="1">
    <source>
        <dbReference type="ARBA" id="ARBA00023163"/>
    </source>
</evidence>